<dbReference type="PROSITE" id="PS50071">
    <property type="entry name" value="HOMEOBOX_2"/>
    <property type="match status" value="1"/>
</dbReference>
<evidence type="ECO:0000256" key="7">
    <source>
        <dbReference type="PROSITE-ProRule" id="PRU00108"/>
    </source>
</evidence>
<evidence type="ECO:0000256" key="6">
    <source>
        <dbReference type="ARBA" id="ARBA00023242"/>
    </source>
</evidence>
<keyword evidence="10" id="KW-1185">Reference proteome</keyword>
<dbReference type="InterPro" id="IPR017970">
    <property type="entry name" value="Homeobox_CS"/>
</dbReference>
<comment type="caution">
    <text evidence="9">The sequence shown here is derived from an EMBL/GenBank/DDBJ whole genome shotgun (WGS) entry which is preliminary data.</text>
</comment>
<name>A0A3M6TZT1_POCDA</name>
<keyword evidence="5 7" id="KW-0371">Homeobox</keyword>
<dbReference type="OrthoDB" id="10056939at2759"/>
<evidence type="ECO:0000256" key="4">
    <source>
        <dbReference type="ARBA" id="ARBA00023125"/>
    </source>
</evidence>
<keyword evidence="3" id="KW-0217">Developmental protein</keyword>
<dbReference type="Proteomes" id="UP000275408">
    <property type="component" value="Unassembled WGS sequence"/>
</dbReference>
<evidence type="ECO:0000256" key="5">
    <source>
        <dbReference type="ARBA" id="ARBA00023155"/>
    </source>
</evidence>
<dbReference type="Pfam" id="PF05920">
    <property type="entry name" value="Homeobox_KN"/>
    <property type="match status" value="1"/>
</dbReference>
<keyword evidence="6 7" id="KW-0539">Nucleus</keyword>
<dbReference type="PROSITE" id="PS00027">
    <property type="entry name" value="HOMEOBOX_1"/>
    <property type="match status" value="1"/>
</dbReference>
<dbReference type="AlphaFoldDB" id="A0A3M6TZT1"/>
<evidence type="ECO:0000259" key="8">
    <source>
        <dbReference type="PROSITE" id="PS50071"/>
    </source>
</evidence>
<dbReference type="InterPro" id="IPR008422">
    <property type="entry name" value="KN_HD"/>
</dbReference>
<keyword evidence="4 7" id="KW-0238">DNA-binding</keyword>
<dbReference type="InterPro" id="IPR001356">
    <property type="entry name" value="HD"/>
</dbReference>
<dbReference type="FunFam" id="1.10.10.60:FF:000046">
    <property type="entry name" value="SIX homeobox 3"/>
    <property type="match status" value="1"/>
</dbReference>
<gene>
    <name evidence="9" type="ORF">pdam_00007688</name>
</gene>
<protein>
    <recommendedName>
        <fullName evidence="8">Homeobox domain-containing protein</fullName>
    </recommendedName>
</protein>
<evidence type="ECO:0000256" key="3">
    <source>
        <dbReference type="ARBA" id="ARBA00022473"/>
    </source>
</evidence>
<accession>A0A3M6TZT1</accession>
<feature type="domain" description="Homeobox" evidence="8">
    <location>
        <begin position="192"/>
        <end position="252"/>
    </location>
</feature>
<dbReference type="EMBL" id="RCHS01002585">
    <property type="protein sequence ID" value="RMX46748.1"/>
    <property type="molecule type" value="Genomic_DNA"/>
</dbReference>
<sequence>MAWTIPFKKRECLDKSTKPRTCAETKSFLDHELRPLYNTTVQHRIRSFTATLEGNTLNDRGVKHTAPYFADMLPCPFSSGQVASVCQFLQNNGEIDRLSRFLWSLPVDIESDEKTTETILVSKAVVHFYQNNFKELYAILESNKFSKENHERLQCLWRTAHYIEAERQRGRPLGAVGKYRVRRKYPLPRTIWDGEETTYCFKEKSRNILNKAYTDNPYPTPREKYELAKMTDLTVTQVSNWFKNKRQRVRAAEMRKGGLDQDGMMKMKGPGRSMMFSYDELRSHFPYLIPQAPVIPTPQPSVSAAYFQDLHVHAHAHAQFHRSYAPLQTYPAYVSGSPHPCTSTCTSNHTQVTPLSLSSQTSAFEPIYSSRLALDNL</sequence>
<organism evidence="9 10">
    <name type="scientific">Pocillopora damicornis</name>
    <name type="common">Cauliflower coral</name>
    <name type="synonym">Millepora damicornis</name>
    <dbReference type="NCBI Taxonomy" id="46731"/>
    <lineage>
        <taxon>Eukaryota</taxon>
        <taxon>Metazoa</taxon>
        <taxon>Cnidaria</taxon>
        <taxon>Anthozoa</taxon>
        <taxon>Hexacorallia</taxon>
        <taxon>Scleractinia</taxon>
        <taxon>Astrocoeniina</taxon>
        <taxon>Pocilloporidae</taxon>
        <taxon>Pocillopora</taxon>
    </lineage>
</organism>
<dbReference type="InterPro" id="IPR031701">
    <property type="entry name" value="SIX1_SD"/>
</dbReference>
<dbReference type="InterPro" id="IPR009057">
    <property type="entry name" value="Homeodomain-like_sf"/>
</dbReference>
<dbReference type="SUPFAM" id="SSF46689">
    <property type="entry name" value="Homeodomain-like"/>
    <property type="match status" value="1"/>
</dbReference>
<dbReference type="CDD" id="cd00086">
    <property type="entry name" value="homeodomain"/>
    <property type="match status" value="1"/>
</dbReference>
<comment type="similarity">
    <text evidence="2">Belongs to the SIX/Sine oculis homeobox family.</text>
</comment>
<evidence type="ECO:0000313" key="9">
    <source>
        <dbReference type="EMBL" id="RMX46748.1"/>
    </source>
</evidence>
<evidence type="ECO:0000256" key="2">
    <source>
        <dbReference type="ARBA" id="ARBA00008161"/>
    </source>
</evidence>
<dbReference type="GO" id="GO:0005634">
    <property type="term" value="C:nucleus"/>
    <property type="evidence" value="ECO:0007669"/>
    <property type="project" value="UniProtKB-SubCell"/>
</dbReference>
<comment type="subcellular location">
    <subcellularLocation>
        <location evidence="1 7">Nucleus</location>
    </subcellularLocation>
</comment>
<dbReference type="GO" id="GO:0000978">
    <property type="term" value="F:RNA polymerase II cis-regulatory region sequence-specific DNA binding"/>
    <property type="evidence" value="ECO:0007669"/>
    <property type="project" value="TreeGrafter"/>
</dbReference>
<reference evidence="9 10" key="1">
    <citation type="journal article" date="2018" name="Sci. Rep.">
        <title>Comparative analysis of the Pocillopora damicornis genome highlights role of immune system in coral evolution.</title>
        <authorList>
            <person name="Cunning R."/>
            <person name="Bay R.A."/>
            <person name="Gillette P."/>
            <person name="Baker A.C."/>
            <person name="Traylor-Knowles N."/>
        </authorList>
    </citation>
    <scope>NUCLEOTIDE SEQUENCE [LARGE SCALE GENOMIC DNA]</scope>
    <source>
        <strain evidence="9">RSMAS</strain>
        <tissue evidence="9">Whole animal</tissue>
    </source>
</reference>
<dbReference type="Pfam" id="PF16878">
    <property type="entry name" value="SIX1_SD"/>
    <property type="match status" value="1"/>
</dbReference>
<dbReference type="SMART" id="SM00389">
    <property type="entry name" value="HOX"/>
    <property type="match status" value="1"/>
</dbReference>
<dbReference type="GO" id="GO:0005667">
    <property type="term" value="C:transcription regulator complex"/>
    <property type="evidence" value="ECO:0007669"/>
    <property type="project" value="TreeGrafter"/>
</dbReference>
<proteinExistence type="inferred from homology"/>
<dbReference type="Gene3D" id="1.10.10.60">
    <property type="entry name" value="Homeodomain-like"/>
    <property type="match status" value="1"/>
</dbReference>
<dbReference type="PANTHER" id="PTHR10390:SF61">
    <property type="entry name" value="HOMEOBOX PROTEIN SIX2"/>
    <property type="match status" value="1"/>
</dbReference>
<dbReference type="GO" id="GO:0000981">
    <property type="term" value="F:DNA-binding transcription factor activity, RNA polymerase II-specific"/>
    <property type="evidence" value="ECO:0007669"/>
    <property type="project" value="InterPro"/>
</dbReference>
<evidence type="ECO:0000256" key="1">
    <source>
        <dbReference type="ARBA" id="ARBA00004123"/>
    </source>
</evidence>
<evidence type="ECO:0000313" key="10">
    <source>
        <dbReference type="Proteomes" id="UP000275408"/>
    </source>
</evidence>
<dbReference type="PANTHER" id="PTHR10390">
    <property type="entry name" value="HOMEOBOX PROTEIN SIX"/>
    <property type="match status" value="1"/>
</dbReference>
<feature type="DNA-binding region" description="Homeobox" evidence="7">
    <location>
        <begin position="194"/>
        <end position="253"/>
    </location>
</feature>